<dbReference type="EMBL" id="JARKHS020011305">
    <property type="protein sequence ID" value="KAK8777924.1"/>
    <property type="molecule type" value="Genomic_DNA"/>
</dbReference>
<keyword evidence="3" id="KW-1185">Reference proteome</keyword>
<feature type="compositionally biased region" description="Basic and acidic residues" evidence="1">
    <location>
        <begin position="506"/>
        <end position="524"/>
    </location>
</feature>
<feature type="compositionally biased region" description="Polar residues" evidence="1">
    <location>
        <begin position="327"/>
        <end position="341"/>
    </location>
</feature>
<sequence length="605" mass="62546">MTASHASSRTRAHSNPALEALSMATRRALEESADLTFDICRMNGDFEASSDVVGYFPDLNIAGTHSHPSELLARYRGSPEKSGGYTIVESSNAGSTGDPKDQSVSDVCSSKAGDAASENDSGTNEKLTAGHQKDCSSESRSSVSEVPEATVVPTTEDTSTTRSSQSAVESSNRMQEETVTAGSSDTSVSSSHRAGQSGEPAEDVPHEGAEGGATGGTAPRNGHGDAIVSASPFTTSRHAYVQTSVATPPRCRSVPPLHFTPVLCRPTKTAEASRPAGSGGSATTASEEDACLAGPLVSREDGHGDAERKDDAHLIAKPNAGGEVRESANNGSVVSGGVTSENSPYECWRDTGACSDSAMNPVRTSDEAAGTDSASPMLSSAGGDAVALQNGACEHAPQEQPLACHPAAGNVSPERVPHTRERWAVRLQGDLQMAEPDLYSGLDSPKSSFSFSSGYLSEEALSPTMRYHSSASPLPQLSPSRLSPLLPTLCQPPVQQVTAAAASTREAAEPPKERREAVLPEAKEPAPGSGVPTRQGSVMPCGRQRREPSPPSGAPTPLQKMSALVSELPPPAASHGACFQSPFAPPPTAVDAACGSQRRDAPAFK</sequence>
<proteinExistence type="predicted"/>
<feature type="region of interest" description="Disordered" evidence="1">
    <location>
        <begin position="267"/>
        <end position="288"/>
    </location>
</feature>
<feature type="region of interest" description="Disordered" evidence="1">
    <location>
        <begin position="362"/>
        <end position="382"/>
    </location>
</feature>
<feature type="region of interest" description="Disordered" evidence="1">
    <location>
        <begin position="75"/>
        <end position="230"/>
    </location>
</feature>
<protein>
    <submittedName>
        <fullName evidence="2">Uncharacterized protein</fullName>
    </submittedName>
</protein>
<gene>
    <name evidence="2" type="ORF">V5799_020735</name>
</gene>
<feature type="compositionally biased region" description="Polar residues" evidence="1">
    <location>
        <begin position="167"/>
        <end position="182"/>
    </location>
</feature>
<organism evidence="2 3">
    <name type="scientific">Amblyomma americanum</name>
    <name type="common">Lone star tick</name>
    <dbReference type="NCBI Taxonomy" id="6943"/>
    <lineage>
        <taxon>Eukaryota</taxon>
        <taxon>Metazoa</taxon>
        <taxon>Ecdysozoa</taxon>
        <taxon>Arthropoda</taxon>
        <taxon>Chelicerata</taxon>
        <taxon>Arachnida</taxon>
        <taxon>Acari</taxon>
        <taxon>Parasitiformes</taxon>
        <taxon>Ixodida</taxon>
        <taxon>Ixodoidea</taxon>
        <taxon>Ixodidae</taxon>
        <taxon>Amblyomminae</taxon>
        <taxon>Amblyomma</taxon>
    </lineage>
</organism>
<dbReference type="Proteomes" id="UP001321473">
    <property type="component" value="Unassembled WGS sequence"/>
</dbReference>
<dbReference type="AlphaFoldDB" id="A0AAQ4ET12"/>
<name>A0AAQ4ET12_AMBAM</name>
<feature type="compositionally biased region" description="Low complexity" evidence="1">
    <location>
        <begin position="154"/>
        <end position="166"/>
    </location>
</feature>
<comment type="caution">
    <text evidence="2">The sequence shown here is derived from an EMBL/GenBank/DDBJ whole genome shotgun (WGS) entry which is preliminary data.</text>
</comment>
<feature type="non-terminal residue" evidence="2">
    <location>
        <position position="605"/>
    </location>
</feature>
<feature type="region of interest" description="Disordered" evidence="1">
    <location>
        <begin position="317"/>
        <end position="341"/>
    </location>
</feature>
<accession>A0AAQ4ET12</accession>
<reference evidence="2 3" key="1">
    <citation type="journal article" date="2023" name="Arcadia Sci">
        <title>De novo assembly of a long-read Amblyomma americanum tick genome.</title>
        <authorList>
            <person name="Chou S."/>
            <person name="Poskanzer K.E."/>
            <person name="Rollins M."/>
            <person name="Thuy-Boun P.S."/>
        </authorList>
    </citation>
    <scope>NUCLEOTIDE SEQUENCE [LARGE SCALE GENOMIC DNA]</scope>
    <source>
        <strain evidence="2">F_SG_1</strain>
        <tissue evidence="2">Salivary glands</tissue>
    </source>
</reference>
<evidence type="ECO:0000313" key="3">
    <source>
        <dbReference type="Proteomes" id="UP001321473"/>
    </source>
</evidence>
<evidence type="ECO:0000313" key="2">
    <source>
        <dbReference type="EMBL" id="KAK8777924.1"/>
    </source>
</evidence>
<evidence type="ECO:0000256" key="1">
    <source>
        <dbReference type="SAM" id="MobiDB-lite"/>
    </source>
</evidence>
<feature type="compositionally biased region" description="Low complexity" evidence="1">
    <location>
        <begin position="469"/>
        <end position="489"/>
    </location>
</feature>
<feature type="region of interest" description="Disordered" evidence="1">
    <location>
        <begin position="467"/>
        <end position="605"/>
    </location>
</feature>